<evidence type="ECO:0000256" key="2">
    <source>
        <dbReference type="ARBA" id="ARBA00008300"/>
    </source>
</evidence>
<evidence type="ECO:0000256" key="4">
    <source>
        <dbReference type="ARBA" id="ARBA00022677"/>
    </source>
</evidence>
<evidence type="ECO:0000313" key="9">
    <source>
        <dbReference type="EMBL" id="CRL08628.1"/>
    </source>
</evidence>
<evidence type="ECO:0000256" key="6">
    <source>
        <dbReference type="ARBA" id="ARBA00031924"/>
    </source>
</evidence>
<gene>
    <name evidence="9" type="ORF">CLUMA_CG021378</name>
</gene>
<dbReference type="InterPro" id="IPR029058">
    <property type="entry name" value="AB_hydrolase_fold"/>
</dbReference>
<dbReference type="GO" id="GO:0005811">
    <property type="term" value="C:lipid droplet"/>
    <property type="evidence" value="ECO:0007669"/>
    <property type="project" value="UniProtKB-SubCell"/>
</dbReference>
<dbReference type="Gene3D" id="3.40.50.1820">
    <property type="entry name" value="alpha/beta hydrolase"/>
    <property type="match status" value="1"/>
</dbReference>
<dbReference type="EMBL" id="CVRI01000075">
    <property type="protein sequence ID" value="CRL08628.1"/>
    <property type="molecule type" value="Genomic_DNA"/>
</dbReference>
<evidence type="ECO:0000256" key="7">
    <source>
        <dbReference type="ARBA" id="ARBA00039150"/>
    </source>
</evidence>
<keyword evidence="10" id="KW-1185">Reference proteome</keyword>
<dbReference type="AlphaFoldDB" id="A0A1J1J9S7"/>
<dbReference type="GO" id="GO:0019915">
    <property type="term" value="P:lipid storage"/>
    <property type="evidence" value="ECO:0007669"/>
    <property type="project" value="InterPro"/>
</dbReference>
<evidence type="ECO:0000256" key="5">
    <source>
        <dbReference type="ARBA" id="ARBA00022801"/>
    </source>
</evidence>
<protein>
    <recommendedName>
        <fullName evidence="3">Lipid droplet-associated hydrolase</fullName>
        <ecNumber evidence="7">3.1.1.13</ecNumber>
    </recommendedName>
    <alternativeName>
        <fullName evidence="6">Lipid droplet-associated serine hydrolase</fullName>
    </alternativeName>
</protein>
<dbReference type="PANTHER" id="PTHR13390:SF0">
    <property type="entry name" value="LIPID DROPLET-ASSOCIATED HYDROLASE"/>
    <property type="match status" value="1"/>
</dbReference>
<dbReference type="STRING" id="568069.A0A1J1J9S7"/>
<dbReference type="OrthoDB" id="448051at2759"/>
<dbReference type="Pfam" id="PF10230">
    <property type="entry name" value="LIDHydrolase"/>
    <property type="match status" value="1"/>
</dbReference>
<dbReference type="GO" id="GO:0004771">
    <property type="term" value="F:sterol ester esterase activity"/>
    <property type="evidence" value="ECO:0007669"/>
    <property type="project" value="UniProtKB-EC"/>
</dbReference>
<dbReference type="SUPFAM" id="SSF53474">
    <property type="entry name" value="alpha/beta-Hydrolases"/>
    <property type="match status" value="1"/>
</dbReference>
<dbReference type="InterPro" id="IPR019363">
    <property type="entry name" value="LDAH"/>
</dbReference>
<keyword evidence="4" id="KW-0551">Lipid droplet</keyword>
<evidence type="ECO:0000256" key="3">
    <source>
        <dbReference type="ARBA" id="ARBA00019242"/>
    </source>
</evidence>
<evidence type="ECO:0000313" key="10">
    <source>
        <dbReference type="Proteomes" id="UP000183832"/>
    </source>
</evidence>
<comment type="similarity">
    <text evidence="2">Belongs to the AB hydrolase superfamily. LDAH family.</text>
</comment>
<comment type="catalytic activity">
    <reaction evidence="8">
        <text>a cholesterol ester + H2O = cholesterol + a fatty acid + H(+)</text>
        <dbReference type="Rhea" id="RHEA:36403"/>
        <dbReference type="ChEBI" id="CHEBI:15377"/>
        <dbReference type="ChEBI" id="CHEBI:15378"/>
        <dbReference type="ChEBI" id="CHEBI:16113"/>
        <dbReference type="ChEBI" id="CHEBI:17002"/>
        <dbReference type="ChEBI" id="CHEBI:28868"/>
        <dbReference type="EC" id="3.1.1.13"/>
    </reaction>
    <physiologicalReaction direction="left-to-right" evidence="8">
        <dbReference type="Rhea" id="RHEA:36404"/>
    </physiologicalReaction>
</comment>
<comment type="subcellular location">
    <subcellularLocation>
        <location evidence="1">Lipid droplet</location>
    </subcellularLocation>
</comment>
<evidence type="ECO:0000256" key="1">
    <source>
        <dbReference type="ARBA" id="ARBA00004502"/>
    </source>
</evidence>
<proteinExistence type="inferred from homology"/>
<sequence length="336" mass="39283">MLLSKEISQSRYLQTLSVCSLVSSDLKRMQEGFVEINSVPTHIFTYGQWIQDEFKKKELVLIITGNPGLPGFYTTFASTIFNELKEEIPVWVIGQAGHDEPKKELNMITPPLKGNEDIYNLKGQLDHKKEFINRFIPKDVKIYMIGHSIGSKMSLDLLKIPEFSNQIQSAYLMFPTIERMAESTKGRLVPTYDRFFFLFRIFYNFIAWLPKSWKLYLVRRYCEREKLPLEFHEPSLEYTNPPVIDKIWFLALDEMDKVRELDEKLLKENVNRVKLYYAVVDDWVPLDAYDSLKTKIPNIDAQVCTEGYEHAFVLNNGVEVGKIVSGWLNIKRQETQ</sequence>
<dbReference type="PANTHER" id="PTHR13390">
    <property type="entry name" value="LIPASE"/>
    <property type="match status" value="1"/>
</dbReference>
<name>A0A1J1J9S7_9DIPT</name>
<evidence type="ECO:0000256" key="8">
    <source>
        <dbReference type="ARBA" id="ARBA00049527"/>
    </source>
</evidence>
<organism evidence="9 10">
    <name type="scientific">Clunio marinus</name>
    <dbReference type="NCBI Taxonomy" id="568069"/>
    <lineage>
        <taxon>Eukaryota</taxon>
        <taxon>Metazoa</taxon>
        <taxon>Ecdysozoa</taxon>
        <taxon>Arthropoda</taxon>
        <taxon>Hexapoda</taxon>
        <taxon>Insecta</taxon>
        <taxon>Pterygota</taxon>
        <taxon>Neoptera</taxon>
        <taxon>Endopterygota</taxon>
        <taxon>Diptera</taxon>
        <taxon>Nematocera</taxon>
        <taxon>Chironomoidea</taxon>
        <taxon>Chironomidae</taxon>
        <taxon>Clunio</taxon>
    </lineage>
</organism>
<dbReference type="EC" id="3.1.1.13" evidence="7"/>
<reference evidence="9 10" key="1">
    <citation type="submission" date="2015-04" db="EMBL/GenBank/DDBJ databases">
        <authorList>
            <person name="Syromyatnikov M.Y."/>
            <person name="Popov V.N."/>
        </authorList>
    </citation>
    <scope>NUCLEOTIDE SEQUENCE [LARGE SCALE GENOMIC DNA]</scope>
</reference>
<accession>A0A1J1J9S7</accession>
<dbReference type="Proteomes" id="UP000183832">
    <property type="component" value="Unassembled WGS sequence"/>
</dbReference>
<keyword evidence="5" id="KW-0378">Hydrolase</keyword>